<organism evidence="1 2">
    <name type="scientific">Brevundimonas pondensis</name>
    <dbReference type="NCBI Taxonomy" id="2774189"/>
    <lineage>
        <taxon>Bacteria</taxon>
        <taxon>Pseudomonadati</taxon>
        <taxon>Pseudomonadota</taxon>
        <taxon>Alphaproteobacteria</taxon>
        <taxon>Caulobacterales</taxon>
        <taxon>Caulobacteraceae</taxon>
        <taxon>Brevundimonas</taxon>
    </lineage>
</organism>
<dbReference type="Pfam" id="PF04229">
    <property type="entry name" value="GrpB"/>
    <property type="match status" value="1"/>
</dbReference>
<dbReference type="SUPFAM" id="SSF81301">
    <property type="entry name" value="Nucleotidyltransferase"/>
    <property type="match status" value="1"/>
</dbReference>
<sequence>MPQPASVRLAPHDPQWAEQARAETRALAAALGPNLLAVHHIGSTAIPGIVAKPVIDLMPVVASLATFDHQREVMETLGYLWRGEGGLAGRRYCTRNDPMSGRRLIQVHAYEDGSFDIGRHLAFRDYLRERPDMAAAYQEEKMRCRALCPEDKSAYSDCKSDWIRRTEADALIWAEHRAN</sequence>
<protein>
    <submittedName>
        <fullName evidence="1">GrpB family protein</fullName>
    </submittedName>
</protein>
<dbReference type="Gene3D" id="3.30.460.10">
    <property type="entry name" value="Beta Polymerase, domain 2"/>
    <property type="match status" value="1"/>
</dbReference>
<name>A0ABX7SLC9_9CAUL</name>
<dbReference type="InterPro" id="IPR043519">
    <property type="entry name" value="NT_sf"/>
</dbReference>
<dbReference type="RefSeq" id="WP_207825750.1">
    <property type="nucleotide sequence ID" value="NZ_CP062006.1"/>
</dbReference>
<dbReference type="EMBL" id="CP062006">
    <property type="protein sequence ID" value="QTC88492.1"/>
    <property type="molecule type" value="Genomic_DNA"/>
</dbReference>
<keyword evidence="2" id="KW-1185">Reference proteome</keyword>
<dbReference type="PANTHER" id="PTHR34822:SF1">
    <property type="entry name" value="GRPB FAMILY PROTEIN"/>
    <property type="match status" value="1"/>
</dbReference>
<evidence type="ECO:0000313" key="2">
    <source>
        <dbReference type="Proteomes" id="UP000663942"/>
    </source>
</evidence>
<gene>
    <name evidence="1" type="ORF">IFE19_03630</name>
</gene>
<dbReference type="InterPro" id="IPR007344">
    <property type="entry name" value="GrpB/CoaE"/>
</dbReference>
<evidence type="ECO:0000313" key="1">
    <source>
        <dbReference type="EMBL" id="QTC88492.1"/>
    </source>
</evidence>
<accession>A0ABX7SLC9</accession>
<proteinExistence type="predicted"/>
<dbReference type="PANTHER" id="PTHR34822">
    <property type="entry name" value="GRPB DOMAIN PROTEIN (AFU_ORTHOLOGUE AFUA_1G01530)"/>
    <property type="match status" value="1"/>
</dbReference>
<reference evidence="1 2" key="1">
    <citation type="submission" date="2020-09" db="EMBL/GenBank/DDBJ databases">
        <title>Brevundimonas sp. LVF1 isolated from an oligotrophic pond in Goettingen, Germany.</title>
        <authorList>
            <person name="Friedrich I."/>
            <person name="Klassen A."/>
            <person name="Neubauer H."/>
            <person name="Schneider D."/>
            <person name="Hertel R."/>
            <person name="Daniel R."/>
        </authorList>
    </citation>
    <scope>NUCLEOTIDE SEQUENCE [LARGE SCALE GENOMIC DNA]</scope>
    <source>
        <strain evidence="1 2">LVF1</strain>
    </source>
</reference>
<dbReference type="Proteomes" id="UP000663942">
    <property type="component" value="Chromosome"/>
</dbReference>